<dbReference type="PROSITE" id="PS50109">
    <property type="entry name" value="HIS_KIN"/>
    <property type="match status" value="1"/>
</dbReference>
<feature type="coiled-coil region" evidence="7">
    <location>
        <begin position="341"/>
        <end position="368"/>
    </location>
</feature>
<evidence type="ECO:0000259" key="9">
    <source>
        <dbReference type="PROSITE" id="PS50110"/>
    </source>
</evidence>
<comment type="catalytic activity">
    <reaction evidence="1">
        <text>ATP + protein L-histidine = ADP + protein N-phospho-L-histidine.</text>
        <dbReference type="EC" id="2.7.13.3"/>
    </reaction>
</comment>
<dbReference type="InterPro" id="IPR000014">
    <property type="entry name" value="PAS"/>
</dbReference>
<dbReference type="InterPro" id="IPR001789">
    <property type="entry name" value="Sig_transdc_resp-reg_receiver"/>
</dbReference>
<dbReference type="CDD" id="cd00075">
    <property type="entry name" value="HATPase"/>
    <property type="match status" value="1"/>
</dbReference>
<dbReference type="Gene3D" id="3.30.565.10">
    <property type="entry name" value="Histidine kinase-like ATPase, C-terminal domain"/>
    <property type="match status" value="1"/>
</dbReference>
<evidence type="ECO:0000313" key="12">
    <source>
        <dbReference type="Proteomes" id="UP000318141"/>
    </source>
</evidence>
<dbReference type="Gene3D" id="1.10.287.130">
    <property type="match status" value="1"/>
</dbReference>
<dbReference type="InterPro" id="IPR035965">
    <property type="entry name" value="PAS-like_dom_sf"/>
</dbReference>
<protein>
    <recommendedName>
        <fullName evidence="2">histidine kinase</fullName>
        <ecNumber evidence="2">2.7.13.3</ecNumber>
    </recommendedName>
</protein>
<dbReference type="InterPro" id="IPR013656">
    <property type="entry name" value="PAS_4"/>
</dbReference>
<keyword evidence="4" id="KW-0808">Transferase</keyword>
<dbReference type="EC" id="2.7.13.3" evidence="2"/>
<dbReference type="GO" id="GO:0009927">
    <property type="term" value="F:histidine phosphotransfer kinase activity"/>
    <property type="evidence" value="ECO:0007669"/>
    <property type="project" value="TreeGrafter"/>
</dbReference>
<dbReference type="Proteomes" id="UP000318141">
    <property type="component" value="Unassembled WGS sequence"/>
</dbReference>
<dbReference type="GO" id="GO:0000155">
    <property type="term" value="F:phosphorelay sensor kinase activity"/>
    <property type="evidence" value="ECO:0007669"/>
    <property type="project" value="InterPro"/>
</dbReference>
<dbReference type="Pfam" id="PF08448">
    <property type="entry name" value="PAS_4"/>
    <property type="match status" value="1"/>
</dbReference>
<dbReference type="InterPro" id="IPR036097">
    <property type="entry name" value="HisK_dim/P_sf"/>
</dbReference>
<evidence type="ECO:0000256" key="5">
    <source>
        <dbReference type="ARBA" id="ARBA00022777"/>
    </source>
</evidence>
<dbReference type="SMART" id="SM00091">
    <property type="entry name" value="PAS"/>
    <property type="match status" value="1"/>
</dbReference>
<comment type="caution">
    <text evidence="11">The sequence shown here is derived from an EMBL/GenBank/DDBJ whole genome shotgun (WGS) entry which is preliminary data.</text>
</comment>
<dbReference type="NCBIfam" id="TIGR00229">
    <property type="entry name" value="sensory_box"/>
    <property type="match status" value="1"/>
</dbReference>
<dbReference type="GO" id="GO:0005886">
    <property type="term" value="C:plasma membrane"/>
    <property type="evidence" value="ECO:0007669"/>
    <property type="project" value="TreeGrafter"/>
</dbReference>
<dbReference type="Gene3D" id="3.40.50.2300">
    <property type="match status" value="1"/>
</dbReference>
<dbReference type="InterPro" id="IPR005467">
    <property type="entry name" value="His_kinase_dom"/>
</dbReference>
<evidence type="ECO:0000259" key="10">
    <source>
        <dbReference type="PROSITE" id="PS50112"/>
    </source>
</evidence>
<evidence type="ECO:0000256" key="1">
    <source>
        <dbReference type="ARBA" id="ARBA00000085"/>
    </source>
</evidence>
<dbReference type="SMART" id="SM00448">
    <property type="entry name" value="REC"/>
    <property type="match status" value="1"/>
</dbReference>
<accession>A0A562B9L9</accession>
<dbReference type="SMART" id="SM00086">
    <property type="entry name" value="PAC"/>
    <property type="match status" value="1"/>
</dbReference>
<sequence>MSTSTDFCLPDHGCRHGARFHHDEDSLIREIAEFADQALRRGGSAIIIATGAHLSRVALVLHGFGGGADERPWYPGRLVLLDAAATLERVLVDGWPDGDRMDAVLGPLLQPPPGSPGPVHAYGEMVGLLCERGRFDAALHMEALWNGLGERHPFRLLCGYPDRLFDDNDHGHYFRHVCATHDCVLRDDPPDDGALPDAARQGAWQRRTVALRHEVERLRRAETTLRAREQDLIDFLNNAAEGIHRVGADGTILWANAAELALLGYAADEYVGRHIAEFHVDGDVIADMLVRLAAGETLYDQPARLRCKDGSIRHVLIHSNGCFRDGKLLYTRCFTRDVTEAVRTRERLEAAHAERERLVRDLSEASRAKDEFLAMLGHELRNPLSPIVTALQLIRMRGITGAEREHLIIERQVNHLVRLVDDLLDVSRITRGTIELKHEWVRIADVLAKALEMASPLLEQRRHRLTTDIDPALMWYGDPVRLAQAVGNLLTNAARYTDMGGHLALRASPLGDDALVITVSDDGMGIPADVLPRIFDPFFQGPRRIDRAGGGLGIGLALVKNLVELHGGTVAASSDGPGKGSVFAVQLPVSRRGSEMPVADTGPPSEGPAETVARRILLVDDNVDAVQALAELLRACGHRVEAVYDPVSALRIAAAFAPEVALLDIGLPVMDGYELARRLRVALGGRPCLLIAVTGYGQSADRERSAAAGFDRHLVKPVALDALLEHVRALH</sequence>
<dbReference type="InterPro" id="IPR004358">
    <property type="entry name" value="Sig_transdc_His_kin-like_C"/>
</dbReference>
<dbReference type="CDD" id="cd17580">
    <property type="entry name" value="REC_2_DhkD-like"/>
    <property type="match status" value="1"/>
</dbReference>
<keyword evidence="3 6" id="KW-0597">Phosphoprotein</keyword>
<dbReference type="PANTHER" id="PTHR43047:SF72">
    <property type="entry name" value="OSMOSENSING HISTIDINE PROTEIN KINASE SLN1"/>
    <property type="match status" value="1"/>
</dbReference>
<dbReference type="PANTHER" id="PTHR43047">
    <property type="entry name" value="TWO-COMPONENT HISTIDINE PROTEIN KINASE"/>
    <property type="match status" value="1"/>
</dbReference>
<organism evidence="11 12">
    <name type="scientific">Cupriavidus gilardii J11</name>
    <dbReference type="NCBI Taxonomy" id="936133"/>
    <lineage>
        <taxon>Bacteria</taxon>
        <taxon>Pseudomonadati</taxon>
        <taxon>Pseudomonadota</taxon>
        <taxon>Betaproteobacteria</taxon>
        <taxon>Burkholderiales</taxon>
        <taxon>Burkholderiaceae</taxon>
        <taxon>Cupriavidus</taxon>
    </lineage>
</organism>
<evidence type="ECO:0000259" key="8">
    <source>
        <dbReference type="PROSITE" id="PS50109"/>
    </source>
</evidence>
<keyword evidence="7" id="KW-0175">Coiled coil</keyword>
<dbReference type="OrthoDB" id="9768069at2"/>
<dbReference type="Pfam" id="PF00072">
    <property type="entry name" value="Response_reg"/>
    <property type="match status" value="1"/>
</dbReference>
<dbReference type="SMART" id="SM00387">
    <property type="entry name" value="HATPase_c"/>
    <property type="match status" value="1"/>
</dbReference>
<reference evidence="11 12" key="1">
    <citation type="submission" date="2019-07" db="EMBL/GenBank/DDBJ databases">
        <title>Genome sequencing of lignin-degrading bacterial isolates.</title>
        <authorList>
            <person name="Gladden J."/>
        </authorList>
    </citation>
    <scope>NUCLEOTIDE SEQUENCE [LARGE SCALE GENOMIC DNA]</scope>
    <source>
        <strain evidence="11 12">J11</strain>
    </source>
</reference>
<dbReference type="Pfam" id="PF14417">
    <property type="entry name" value="MEDS"/>
    <property type="match status" value="1"/>
</dbReference>
<feature type="domain" description="PAS" evidence="10">
    <location>
        <begin position="228"/>
        <end position="278"/>
    </location>
</feature>
<dbReference type="InterPro" id="IPR011006">
    <property type="entry name" value="CheY-like_superfamily"/>
</dbReference>
<dbReference type="SUPFAM" id="SSF55874">
    <property type="entry name" value="ATPase domain of HSP90 chaperone/DNA topoisomerase II/histidine kinase"/>
    <property type="match status" value="1"/>
</dbReference>
<keyword evidence="12" id="KW-1185">Reference proteome</keyword>
<dbReference type="InterPro" id="IPR001610">
    <property type="entry name" value="PAC"/>
</dbReference>
<dbReference type="InterPro" id="IPR025847">
    <property type="entry name" value="MEDS_domain"/>
</dbReference>
<name>A0A562B9L9_9BURK</name>
<dbReference type="PROSITE" id="PS50112">
    <property type="entry name" value="PAS"/>
    <property type="match status" value="1"/>
</dbReference>
<dbReference type="CDD" id="cd00130">
    <property type="entry name" value="PAS"/>
    <property type="match status" value="1"/>
</dbReference>
<dbReference type="SUPFAM" id="SSF47384">
    <property type="entry name" value="Homodimeric domain of signal transducing histidine kinase"/>
    <property type="match status" value="1"/>
</dbReference>
<dbReference type="PROSITE" id="PS50110">
    <property type="entry name" value="RESPONSE_REGULATORY"/>
    <property type="match status" value="1"/>
</dbReference>
<evidence type="ECO:0000313" key="11">
    <source>
        <dbReference type="EMBL" id="TWG81881.1"/>
    </source>
</evidence>
<dbReference type="SUPFAM" id="SSF52172">
    <property type="entry name" value="CheY-like"/>
    <property type="match status" value="1"/>
</dbReference>
<evidence type="ECO:0000256" key="7">
    <source>
        <dbReference type="SAM" id="Coils"/>
    </source>
</evidence>
<dbReference type="Gene3D" id="3.30.450.20">
    <property type="entry name" value="PAS domain"/>
    <property type="match status" value="1"/>
</dbReference>
<feature type="domain" description="Histidine kinase" evidence="8">
    <location>
        <begin position="375"/>
        <end position="591"/>
    </location>
</feature>
<dbReference type="PRINTS" id="PR00344">
    <property type="entry name" value="BCTRLSENSOR"/>
</dbReference>
<dbReference type="SMART" id="SM00388">
    <property type="entry name" value="HisKA"/>
    <property type="match status" value="1"/>
</dbReference>
<dbReference type="EMBL" id="VLJN01000034">
    <property type="protein sequence ID" value="TWG81881.1"/>
    <property type="molecule type" value="Genomic_DNA"/>
</dbReference>
<dbReference type="Pfam" id="PF00512">
    <property type="entry name" value="HisKA"/>
    <property type="match status" value="1"/>
</dbReference>
<dbReference type="AlphaFoldDB" id="A0A562B9L9"/>
<dbReference type="InterPro" id="IPR003594">
    <property type="entry name" value="HATPase_dom"/>
</dbReference>
<evidence type="ECO:0000256" key="6">
    <source>
        <dbReference type="PROSITE-ProRule" id="PRU00169"/>
    </source>
</evidence>
<evidence type="ECO:0000256" key="4">
    <source>
        <dbReference type="ARBA" id="ARBA00022679"/>
    </source>
</evidence>
<dbReference type="CDD" id="cd00082">
    <property type="entry name" value="HisKA"/>
    <property type="match status" value="1"/>
</dbReference>
<evidence type="ECO:0000256" key="2">
    <source>
        <dbReference type="ARBA" id="ARBA00012438"/>
    </source>
</evidence>
<dbReference type="Pfam" id="PF02518">
    <property type="entry name" value="HATPase_c"/>
    <property type="match status" value="1"/>
</dbReference>
<dbReference type="SUPFAM" id="SSF55785">
    <property type="entry name" value="PYP-like sensor domain (PAS domain)"/>
    <property type="match status" value="1"/>
</dbReference>
<feature type="domain" description="Response regulatory" evidence="9">
    <location>
        <begin position="615"/>
        <end position="731"/>
    </location>
</feature>
<dbReference type="InterPro" id="IPR003661">
    <property type="entry name" value="HisK_dim/P_dom"/>
</dbReference>
<feature type="modified residue" description="4-aspartylphosphate" evidence="6">
    <location>
        <position position="664"/>
    </location>
</feature>
<keyword evidence="5" id="KW-0418">Kinase</keyword>
<evidence type="ECO:0000256" key="3">
    <source>
        <dbReference type="ARBA" id="ARBA00022553"/>
    </source>
</evidence>
<gene>
    <name evidence="11" type="ORF">L602_000400002000</name>
</gene>
<dbReference type="InterPro" id="IPR036890">
    <property type="entry name" value="HATPase_C_sf"/>
</dbReference>
<proteinExistence type="predicted"/>